<dbReference type="Proteomes" id="UP000282759">
    <property type="component" value="Unassembled WGS sequence"/>
</dbReference>
<protein>
    <submittedName>
        <fullName evidence="2">Type IX secretion system membrane protein PorP/SprF</fullName>
    </submittedName>
</protein>
<dbReference type="NCBIfam" id="TIGR03519">
    <property type="entry name" value="T9SS_PorP_fam"/>
    <property type="match status" value="1"/>
</dbReference>
<evidence type="ECO:0000313" key="2">
    <source>
        <dbReference type="EMBL" id="RVU02100.1"/>
    </source>
</evidence>
<reference evidence="2 3" key="1">
    <citation type="submission" date="2019-01" db="EMBL/GenBank/DDBJ databases">
        <authorList>
            <person name="Chen W.-M."/>
        </authorList>
    </citation>
    <scope>NUCLEOTIDE SEQUENCE [LARGE SCALE GENOMIC DNA]</scope>
    <source>
        <strain evidence="2 3">YBJ-36</strain>
    </source>
</reference>
<dbReference type="Pfam" id="PF11751">
    <property type="entry name" value="PorP_SprF"/>
    <property type="match status" value="1"/>
</dbReference>
<proteinExistence type="predicted"/>
<sequence length="321" mass="35339">MRRFLFISILLLSTVVVYAQQDAQQSQYMFNGIYINPAYAGYKENLNLHAYYRSQWTDVPGSPRSMSLAIDAIANDGNVGLAFQIANDKLGAQHHLSAYGNYAYRLRMNEDGSSRLALGLGFGFVQTGINTGMLNPNDPEPDLSGANQNAIAPDARLGVFYSDNKFYAGISADNLISQFIDVKKSGAYIAQPKPHYYLTAGMLLGLSEDIMLKPSFLLKDDVAGPTSLDLNAFLLLGEKVWLGGSYRTGVKIYDKSHLQNNLTPANTVVAAIEVFPTQNLRIGYGYDFNNSPLTGSGASHEISIGFYFKTGRSRMLTPRYF</sequence>
<feature type="signal peptide" evidence="1">
    <location>
        <begin position="1"/>
        <end position="19"/>
    </location>
</feature>
<dbReference type="InterPro" id="IPR019861">
    <property type="entry name" value="PorP/SprF_Bacteroidetes"/>
</dbReference>
<feature type="chain" id="PRO_5019297610" evidence="1">
    <location>
        <begin position="20"/>
        <end position="321"/>
    </location>
</feature>
<evidence type="ECO:0000256" key="1">
    <source>
        <dbReference type="SAM" id="SignalP"/>
    </source>
</evidence>
<dbReference type="OrthoDB" id="1493187at2"/>
<keyword evidence="3" id="KW-1185">Reference proteome</keyword>
<comment type="caution">
    <text evidence="2">The sequence shown here is derived from an EMBL/GenBank/DDBJ whole genome shotgun (WGS) entry which is preliminary data.</text>
</comment>
<evidence type="ECO:0000313" key="3">
    <source>
        <dbReference type="Proteomes" id="UP000282759"/>
    </source>
</evidence>
<gene>
    <name evidence="2" type="ORF">EOD41_05365</name>
</gene>
<name>A0A437MWQ2_9SPHI</name>
<organism evidence="2 3">
    <name type="scientific">Mucilaginibacter limnophilus</name>
    <dbReference type="NCBI Taxonomy" id="1932778"/>
    <lineage>
        <taxon>Bacteria</taxon>
        <taxon>Pseudomonadati</taxon>
        <taxon>Bacteroidota</taxon>
        <taxon>Sphingobacteriia</taxon>
        <taxon>Sphingobacteriales</taxon>
        <taxon>Sphingobacteriaceae</taxon>
        <taxon>Mucilaginibacter</taxon>
    </lineage>
</organism>
<dbReference type="EMBL" id="SACK01000002">
    <property type="protein sequence ID" value="RVU02100.1"/>
    <property type="molecule type" value="Genomic_DNA"/>
</dbReference>
<keyword evidence="1" id="KW-0732">Signal</keyword>
<accession>A0A437MWQ2</accession>
<dbReference type="AlphaFoldDB" id="A0A437MWQ2"/>